<dbReference type="PANTHER" id="PTHR16932:SF18">
    <property type="entry name" value="INTERFERON, ALPHA-INDUCIBLE PROTEIN 27-LIKE 2"/>
    <property type="match status" value="1"/>
</dbReference>
<evidence type="ECO:0000256" key="6">
    <source>
        <dbReference type="SAM" id="Phobius"/>
    </source>
</evidence>
<feature type="transmembrane region" description="Helical" evidence="6">
    <location>
        <begin position="87"/>
        <end position="109"/>
    </location>
</feature>
<comment type="similarity">
    <text evidence="2">Belongs to the IFI6/IFI27 family.</text>
</comment>
<keyword evidence="5 6" id="KW-0472">Membrane</keyword>
<evidence type="ECO:0000256" key="3">
    <source>
        <dbReference type="ARBA" id="ARBA00022692"/>
    </source>
</evidence>
<evidence type="ECO:0000256" key="2">
    <source>
        <dbReference type="ARBA" id="ARBA00007262"/>
    </source>
</evidence>
<name>A0AAD7IWG4_9AGAR</name>
<organism evidence="7 8">
    <name type="scientific">Mycena maculata</name>
    <dbReference type="NCBI Taxonomy" id="230809"/>
    <lineage>
        <taxon>Eukaryota</taxon>
        <taxon>Fungi</taxon>
        <taxon>Dikarya</taxon>
        <taxon>Basidiomycota</taxon>
        <taxon>Agaricomycotina</taxon>
        <taxon>Agaricomycetes</taxon>
        <taxon>Agaricomycetidae</taxon>
        <taxon>Agaricales</taxon>
        <taxon>Marasmiineae</taxon>
        <taxon>Mycenaceae</taxon>
        <taxon>Mycena</taxon>
    </lineage>
</organism>
<dbReference type="PANTHER" id="PTHR16932">
    <property type="entry name" value="INTERFERON ALPHA-INDUCIBLE PROTEIN 27"/>
    <property type="match status" value="1"/>
</dbReference>
<comment type="subcellular location">
    <subcellularLocation>
        <location evidence="1">Membrane</location>
        <topology evidence="1">Multi-pass membrane protein</topology>
    </subcellularLocation>
</comment>
<keyword evidence="8" id="KW-1185">Reference proteome</keyword>
<dbReference type="AlphaFoldDB" id="A0AAD7IWG4"/>
<reference evidence="7" key="1">
    <citation type="submission" date="2023-03" db="EMBL/GenBank/DDBJ databases">
        <title>Massive genome expansion in bonnet fungi (Mycena s.s.) driven by repeated elements and novel gene families across ecological guilds.</title>
        <authorList>
            <consortium name="Lawrence Berkeley National Laboratory"/>
            <person name="Harder C.B."/>
            <person name="Miyauchi S."/>
            <person name="Viragh M."/>
            <person name="Kuo A."/>
            <person name="Thoen E."/>
            <person name="Andreopoulos B."/>
            <person name="Lu D."/>
            <person name="Skrede I."/>
            <person name="Drula E."/>
            <person name="Henrissat B."/>
            <person name="Morin E."/>
            <person name="Kohler A."/>
            <person name="Barry K."/>
            <person name="LaButti K."/>
            <person name="Morin E."/>
            <person name="Salamov A."/>
            <person name="Lipzen A."/>
            <person name="Mereny Z."/>
            <person name="Hegedus B."/>
            <person name="Baldrian P."/>
            <person name="Stursova M."/>
            <person name="Weitz H."/>
            <person name="Taylor A."/>
            <person name="Grigoriev I.V."/>
            <person name="Nagy L.G."/>
            <person name="Martin F."/>
            <person name="Kauserud H."/>
        </authorList>
    </citation>
    <scope>NUCLEOTIDE SEQUENCE</scope>
    <source>
        <strain evidence="7">CBHHK188m</strain>
    </source>
</reference>
<dbReference type="InterPro" id="IPR038213">
    <property type="entry name" value="IFI6/IFI27-like_sf"/>
</dbReference>
<evidence type="ECO:0000256" key="1">
    <source>
        <dbReference type="ARBA" id="ARBA00004141"/>
    </source>
</evidence>
<dbReference type="InterPro" id="IPR009311">
    <property type="entry name" value="IFI6/IFI27-like"/>
</dbReference>
<gene>
    <name evidence="7" type="ORF">DFH07DRAFT_1062074</name>
</gene>
<evidence type="ECO:0000313" key="7">
    <source>
        <dbReference type="EMBL" id="KAJ7750722.1"/>
    </source>
</evidence>
<proteinExistence type="inferred from homology"/>
<accession>A0AAD7IWG4</accession>
<sequence length="131" mass="12985">MTNMSTQSKIKPEVVVPVVAGIAGAGLGAAATALLAAPVLGLVGFSSIGPVAGTLAASIQASIGSVAAGSSFAAAQSIAMGGMAVPPVAIVLGGIAIGVAIYFGTRALMRYLKRRKERKVAEKRAKKGKHD</sequence>
<keyword evidence="4 6" id="KW-1133">Transmembrane helix</keyword>
<dbReference type="Proteomes" id="UP001215280">
    <property type="component" value="Unassembled WGS sequence"/>
</dbReference>
<keyword evidence="3 6" id="KW-0812">Transmembrane</keyword>
<feature type="transmembrane region" description="Helical" evidence="6">
    <location>
        <begin position="20"/>
        <end position="43"/>
    </location>
</feature>
<evidence type="ECO:0000256" key="5">
    <source>
        <dbReference type="ARBA" id="ARBA00023136"/>
    </source>
</evidence>
<comment type="caution">
    <text evidence="7">The sequence shown here is derived from an EMBL/GenBank/DDBJ whole genome shotgun (WGS) entry which is preliminary data.</text>
</comment>
<dbReference type="Gene3D" id="6.10.110.10">
    <property type="match status" value="1"/>
</dbReference>
<evidence type="ECO:0000256" key="4">
    <source>
        <dbReference type="ARBA" id="ARBA00022989"/>
    </source>
</evidence>
<dbReference type="EMBL" id="JARJLG010000081">
    <property type="protein sequence ID" value="KAJ7750722.1"/>
    <property type="molecule type" value="Genomic_DNA"/>
</dbReference>
<evidence type="ECO:0000313" key="8">
    <source>
        <dbReference type="Proteomes" id="UP001215280"/>
    </source>
</evidence>
<dbReference type="GO" id="GO:0016020">
    <property type="term" value="C:membrane"/>
    <property type="evidence" value="ECO:0007669"/>
    <property type="project" value="UniProtKB-SubCell"/>
</dbReference>
<protein>
    <submittedName>
        <fullName evidence="7">Uncharacterized protein</fullName>
    </submittedName>
</protein>